<evidence type="ECO:0000256" key="6">
    <source>
        <dbReference type="ARBA" id="ARBA00022989"/>
    </source>
</evidence>
<feature type="region of interest" description="Disordered" evidence="8">
    <location>
        <begin position="486"/>
        <end position="574"/>
    </location>
</feature>
<feature type="compositionally biased region" description="Basic and acidic residues" evidence="8">
    <location>
        <begin position="363"/>
        <end position="372"/>
    </location>
</feature>
<evidence type="ECO:0000256" key="3">
    <source>
        <dbReference type="ARBA" id="ARBA00022448"/>
    </source>
</evidence>
<evidence type="ECO:0000256" key="1">
    <source>
        <dbReference type="ARBA" id="ARBA00004141"/>
    </source>
</evidence>
<feature type="domain" description="Amino acid transporter transmembrane" evidence="10">
    <location>
        <begin position="5"/>
        <end position="68"/>
    </location>
</feature>
<evidence type="ECO:0000256" key="8">
    <source>
        <dbReference type="SAM" id="MobiDB-lite"/>
    </source>
</evidence>
<sequence length="706" mass="75199">MPPLRFKMITLGIVFGTMLGGILIPNVETILGLTGATMGSLICFICPALIYRKIQKNRFAAQLVLWVGLGILLISTFTTVSLSTGKTPKVRPPPAPANNQIIKAPQPNVPAEKPALVPDAAEHGKAWEPAEPPQIKGPVDIPAEQENVQLDRPNAGVAVADGEAHRHEPPIPHDKVPVDERKDQDELREEVKPPAQEEEEPGAGQAQEAPEKGGEDGAEPLVKKEEGHVVEKPAANEVIEKPAAANEEKNGAGAGPPPYKDGDNPPPEKEVHAGKAEEHVVVKEPDHIPEQPAGKREALQPEGPQEPKEQKSLEAKDPGAEDKMEEGQLDHAVLLQVIKEQQEQQKRLLDQQEKLLAVIQEQHKEIHQDQHPADVAPEAVGPVEKGPPEPLGGAVGGQGQEGAPQNPAVAEPQKPAKEIDAHPGGRGPGEGPQKGVEPVAVSKDFGQRTKDGKEGVAVLKQDVGVVKQDVSMVKQDVGVANQDVAEKSAANEVIDKPAAANEEKNGVGAGPPPYKDGDNPPPEKEVHAGKAVEHVVVKEPDHIPEQPAGKWDPGSEEQKSLEAKDPGADKMEDSEGQLDHAVLLQVIKGQQEQQKRLLDQQEKLLAVIQEQHNEIHQDQHPADVAPEAVGPVEKGPLEPLGGAVGGQGQEEAPQNPAVAEPQRPAKEINAHPGGRGPGEGPQKGAQLLEGALVRSRQIKQAPESER</sequence>
<proteinExistence type="inferred from homology"/>
<feature type="compositionally biased region" description="Basic and acidic residues" evidence="8">
    <location>
        <begin position="209"/>
        <end position="231"/>
    </location>
</feature>
<accession>A0A9Q1DWN0</accession>
<dbReference type="InterPro" id="IPR013057">
    <property type="entry name" value="AA_transpt_TM"/>
</dbReference>
<dbReference type="PANTHER" id="PTHR22950:SF646">
    <property type="entry name" value="SODIUM-COUPLED NEUTRAL AMINO ACID TRANSPORTER 10-RELATED"/>
    <property type="match status" value="1"/>
</dbReference>
<dbReference type="GO" id="GO:0016020">
    <property type="term" value="C:membrane"/>
    <property type="evidence" value="ECO:0007669"/>
    <property type="project" value="UniProtKB-SubCell"/>
</dbReference>
<feature type="transmembrane region" description="Helical" evidence="9">
    <location>
        <begin position="63"/>
        <end position="82"/>
    </location>
</feature>
<dbReference type="Gene3D" id="1.20.5.190">
    <property type="match status" value="1"/>
</dbReference>
<keyword evidence="5" id="KW-0029">Amino-acid transport</keyword>
<comment type="caution">
    <text evidence="11">The sequence shown here is derived from an EMBL/GenBank/DDBJ whole genome shotgun (WGS) entry which is preliminary data.</text>
</comment>
<keyword evidence="7 9" id="KW-0472">Membrane</keyword>
<feature type="compositionally biased region" description="Basic and acidic residues" evidence="8">
    <location>
        <begin position="260"/>
        <end position="328"/>
    </location>
</feature>
<feature type="compositionally biased region" description="Basic and acidic residues" evidence="8">
    <location>
        <begin position="556"/>
        <end position="573"/>
    </location>
</feature>
<evidence type="ECO:0000256" key="4">
    <source>
        <dbReference type="ARBA" id="ARBA00022692"/>
    </source>
</evidence>
<comment type="subcellular location">
    <subcellularLocation>
        <location evidence="1">Membrane</location>
        <topology evidence="1">Multi-pass membrane protein</topology>
    </subcellularLocation>
</comment>
<evidence type="ECO:0000259" key="10">
    <source>
        <dbReference type="Pfam" id="PF01490"/>
    </source>
</evidence>
<gene>
    <name evidence="11" type="ORF">COCON_G00020090</name>
</gene>
<keyword evidence="12" id="KW-1185">Reference proteome</keyword>
<dbReference type="OrthoDB" id="513400at2759"/>
<feature type="region of interest" description="Disordered" evidence="8">
    <location>
        <begin position="363"/>
        <end position="437"/>
    </location>
</feature>
<evidence type="ECO:0000256" key="9">
    <source>
        <dbReference type="SAM" id="Phobius"/>
    </source>
</evidence>
<feature type="region of interest" description="Disordered" evidence="8">
    <location>
        <begin position="84"/>
        <end position="113"/>
    </location>
</feature>
<feature type="transmembrane region" description="Helical" evidence="9">
    <location>
        <begin position="30"/>
        <end position="51"/>
    </location>
</feature>
<feature type="compositionally biased region" description="Basic and acidic residues" evidence="8">
    <location>
        <begin position="414"/>
        <end position="423"/>
    </location>
</feature>
<dbReference type="PANTHER" id="PTHR22950">
    <property type="entry name" value="AMINO ACID TRANSPORTER"/>
    <property type="match status" value="1"/>
</dbReference>
<dbReference type="GO" id="GO:0015179">
    <property type="term" value="F:L-amino acid transmembrane transporter activity"/>
    <property type="evidence" value="ECO:0007669"/>
    <property type="project" value="TreeGrafter"/>
</dbReference>
<feature type="compositionally biased region" description="Basic and acidic residues" evidence="8">
    <location>
        <begin position="162"/>
        <end position="192"/>
    </location>
</feature>
<evidence type="ECO:0000256" key="2">
    <source>
        <dbReference type="ARBA" id="ARBA00008066"/>
    </source>
</evidence>
<feature type="compositionally biased region" description="Basic and acidic residues" evidence="8">
    <location>
        <begin position="612"/>
        <end position="621"/>
    </location>
</feature>
<organism evidence="11 12">
    <name type="scientific">Conger conger</name>
    <name type="common">Conger eel</name>
    <name type="synonym">Muraena conger</name>
    <dbReference type="NCBI Taxonomy" id="82655"/>
    <lineage>
        <taxon>Eukaryota</taxon>
        <taxon>Metazoa</taxon>
        <taxon>Chordata</taxon>
        <taxon>Craniata</taxon>
        <taxon>Vertebrata</taxon>
        <taxon>Euteleostomi</taxon>
        <taxon>Actinopterygii</taxon>
        <taxon>Neopterygii</taxon>
        <taxon>Teleostei</taxon>
        <taxon>Anguilliformes</taxon>
        <taxon>Congridae</taxon>
        <taxon>Conger</taxon>
    </lineage>
</organism>
<evidence type="ECO:0000313" key="12">
    <source>
        <dbReference type="Proteomes" id="UP001152803"/>
    </source>
</evidence>
<keyword evidence="6 9" id="KW-1133">Transmembrane helix</keyword>
<evidence type="ECO:0000256" key="5">
    <source>
        <dbReference type="ARBA" id="ARBA00022970"/>
    </source>
</evidence>
<feature type="compositionally biased region" description="Basic and acidic residues" evidence="8">
    <location>
        <begin position="515"/>
        <end position="544"/>
    </location>
</feature>
<dbReference type="Proteomes" id="UP001152803">
    <property type="component" value="Unassembled WGS sequence"/>
</dbReference>
<keyword evidence="4 9" id="KW-0812">Transmembrane</keyword>
<protein>
    <recommendedName>
        <fullName evidence="10">Amino acid transporter transmembrane domain-containing protein</fullName>
    </recommendedName>
</protein>
<keyword evidence="3" id="KW-0813">Transport</keyword>
<dbReference type="Pfam" id="PF01490">
    <property type="entry name" value="Aa_trans"/>
    <property type="match status" value="1"/>
</dbReference>
<dbReference type="EMBL" id="JAFJMO010000002">
    <property type="protein sequence ID" value="KAJ8283159.1"/>
    <property type="molecule type" value="Genomic_DNA"/>
</dbReference>
<feature type="transmembrane region" description="Helical" evidence="9">
    <location>
        <begin position="7"/>
        <end position="24"/>
    </location>
</feature>
<feature type="region of interest" description="Disordered" evidence="8">
    <location>
        <begin position="162"/>
        <end position="328"/>
    </location>
</feature>
<evidence type="ECO:0000313" key="11">
    <source>
        <dbReference type="EMBL" id="KAJ8283159.1"/>
    </source>
</evidence>
<evidence type="ECO:0000256" key="7">
    <source>
        <dbReference type="ARBA" id="ARBA00023136"/>
    </source>
</evidence>
<comment type="similarity">
    <text evidence="2">Belongs to the amino acid/polyamine transporter 2 family.</text>
</comment>
<name>A0A9Q1DWN0_CONCO</name>
<dbReference type="AlphaFoldDB" id="A0A9Q1DWN0"/>
<reference evidence="11" key="1">
    <citation type="journal article" date="2023" name="Science">
        <title>Genome structures resolve the early diversification of teleost fishes.</title>
        <authorList>
            <person name="Parey E."/>
            <person name="Louis A."/>
            <person name="Montfort J."/>
            <person name="Bouchez O."/>
            <person name="Roques C."/>
            <person name="Iampietro C."/>
            <person name="Lluch J."/>
            <person name="Castinel A."/>
            <person name="Donnadieu C."/>
            <person name="Desvignes T."/>
            <person name="Floi Bucao C."/>
            <person name="Jouanno E."/>
            <person name="Wen M."/>
            <person name="Mejri S."/>
            <person name="Dirks R."/>
            <person name="Jansen H."/>
            <person name="Henkel C."/>
            <person name="Chen W.J."/>
            <person name="Zahm M."/>
            <person name="Cabau C."/>
            <person name="Klopp C."/>
            <person name="Thompson A.W."/>
            <person name="Robinson-Rechavi M."/>
            <person name="Braasch I."/>
            <person name="Lecointre G."/>
            <person name="Bobe J."/>
            <person name="Postlethwait J.H."/>
            <person name="Berthelot C."/>
            <person name="Roest Crollius H."/>
            <person name="Guiguen Y."/>
        </authorList>
    </citation>
    <scope>NUCLEOTIDE SEQUENCE</scope>
    <source>
        <strain evidence="11">Concon-B</strain>
    </source>
</reference>
<feature type="region of interest" description="Disordered" evidence="8">
    <location>
        <begin position="612"/>
        <end position="706"/>
    </location>
</feature>